<dbReference type="EMBL" id="CP032489">
    <property type="protein sequence ID" value="AYD49329.1"/>
    <property type="molecule type" value="Genomic_DNA"/>
</dbReference>
<name>A0A386HUE6_9BACT</name>
<proteinExistence type="predicted"/>
<evidence type="ECO:0000313" key="1">
    <source>
        <dbReference type="EMBL" id="AYD49329.1"/>
    </source>
</evidence>
<dbReference type="AlphaFoldDB" id="A0A386HUE6"/>
<dbReference type="OrthoDB" id="1038500at2"/>
<keyword evidence="2" id="KW-1185">Reference proteome</keyword>
<protein>
    <submittedName>
        <fullName evidence="1">DUF4138 domain-containing protein</fullName>
    </submittedName>
</protein>
<dbReference type="Pfam" id="PF13595">
    <property type="entry name" value="DUF4138"/>
    <property type="match status" value="1"/>
</dbReference>
<accession>A0A386HUE6</accession>
<dbReference type="KEGG" id="ark:D6B99_07305"/>
<gene>
    <name evidence="1" type="ORF">D6B99_07305</name>
</gene>
<evidence type="ECO:0000313" key="2">
    <source>
        <dbReference type="Proteomes" id="UP000266118"/>
    </source>
</evidence>
<reference evidence="1 2" key="1">
    <citation type="submission" date="2018-09" db="EMBL/GenBank/DDBJ databases">
        <title>Arachidicoccus sp. nov., a bacterium isolated from soil.</title>
        <authorList>
            <person name="Weon H.-Y."/>
            <person name="Kwon S.-W."/>
            <person name="Lee S.A."/>
        </authorList>
    </citation>
    <scope>NUCLEOTIDE SEQUENCE [LARGE SCALE GENOMIC DNA]</scope>
    <source>
        <strain evidence="1 2">KIS59-12</strain>
    </source>
</reference>
<sequence length="42" mass="4713">MVLPAFTLANKKYLSILLTEQGGGRQLSLHLSNRQLLKAQLF</sequence>
<organism evidence="1 2">
    <name type="scientific">Arachidicoccus soli</name>
    <dbReference type="NCBI Taxonomy" id="2341117"/>
    <lineage>
        <taxon>Bacteria</taxon>
        <taxon>Pseudomonadati</taxon>
        <taxon>Bacteroidota</taxon>
        <taxon>Chitinophagia</taxon>
        <taxon>Chitinophagales</taxon>
        <taxon>Chitinophagaceae</taxon>
        <taxon>Arachidicoccus</taxon>
    </lineage>
</organism>
<dbReference type="InterPro" id="IPR022298">
    <property type="entry name" value="Conjug_transposon_TraN"/>
</dbReference>
<dbReference type="Proteomes" id="UP000266118">
    <property type="component" value="Chromosome"/>
</dbReference>